<dbReference type="RefSeq" id="WP_130019069.1">
    <property type="nucleotide sequence ID" value="NZ_SEWF01000001.1"/>
</dbReference>
<feature type="chain" id="PRO_5020242085" evidence="1">
    <location>
        <begin position="18"/>
        <end position="202"/>
    </location>
</feature>
<evidence type="ECO:0000313" key="4">
    <source>
        <dbReference type="Proteomes" id="UP000293162"/>
    </source>
</evidence>
<dbReference type="SMART" id="SM00867">
    <property type="entry name" value="YceI"/>
    <property type="match status" value="1"/>
</dbReference>
<dbReference type="OrthoDB" id="951410at2"/>
<dbReference type="PANTHER" id="PTHR34406:SF1">
    <property type="entry name" value="PROTEIN YCEI"/>
    <property type="match status" value="1"/>
</dbReference>
<evidence type="ECO:0000313" key="3">
    <source>
        <dbReference type="EMBL" id="RYU97725.1"/>
    </source>
</evidence>
<evidence type="ECO:0000259" key="2">
    <source>
        <dbReference type="SMART" id="SM00867"/>
    </source>
</evidence>
<keyword evidence="1" id="KW-0732">Signal</keyword>
<dbReference type="PANTHER" id="PTHR34406">
    <property type="entry name" value="PROTEIN YCEI"/>
    <property type="match status" value="1"/>
</dbReference>
<accession>A0A4Q5M5Y7</accession>
<dbReference type="InterPro" id="IPR036761">
    <property type="entry name" value="TTHA0802/YceI-like_sf"/>
</dbReference>
<feature type="signal peptide" evidence="1">
    <location>
        <begin position="1"/>
        <end position="17"/>
    </location>
</feature>
<name>A0A4Q5M5Y7_9BACT</name>
<dbReference type="SUPFAM" id="SSF101874">
    <property type="entry name" value="YceI-like"/>
    <property type="match status" value="1"/>
</dbReference>
<dbReference type="AlphaFoldDB" id="A0A4Q5M5Y7"/>
<keyword evidence="4" id="KW-1185">Reference proteome</keyword>
<dbReference type="Proteomes" id="UP000293162">
    <property type="component" value="Unassembled WGS sequence"/>
</dbReference>
<sequence>MKKLSLILSLLSFTAFSQVKPAADITYEVINKESQLIWQDVPFTGKPHEGTIQLTSGTLVTSAAGKAKGGKFVLNMKSINSVNPKTGETNKGVVEHLHSDDFFSTMRFPIATFIITKIIPTTKPNEYTITGNLTLKSISNVITFPAIISTDGTQLKAQATVTIDRTLWGITYKSYNFLAQMKDDLIPNNIKLTMTLVFNKSL</sequence>
<reference evidence="3 4" key="1">
    <citation type="submission" date="2019-02" db="EMBL/GenBank/DDBJ databases">
        <title>Bacterial novel species Emticicia sp. 17J42-9 isolated from soil.</title>
        <authorList>
            <person name="Jung H.-Y."/>
        </authorList>
    </citation>
    <scope>NUCLEOTIDE SEQUENCE [LARGE SCALE GENOMIC DNA]</scope>
    <source>
        <strain evidence="3 4">17J42-9</strain>
    </source>
</reference>
<gene>
    <name evidence="3" type="ORF">EWM59_00970</name>
</gene>
<dbReference type="EMBL" id="SEWF01000001">
    <property type="protein sequence ID" value="RYU97725.1"/>
    <property type="molecule type" value="Genomic_DNA"/>
</dbReference>
<organism evidence="3 4">
    <name type="scientific">Emticicia agri</name>
    <dbReference type="NCBI Taxonomy" id="2492393"/>
    <lineage>
        <taxon>Bacteria</taxon>
        <taxon>Pseudomonadati</taxon>
        <taxon>Bacteroidota</taxon>
        <taxon>Cytophagia</taxon>
        <taxon>Cytophagales</taxon>
        <taxon>Leadbetterellaceae</taxon>
        <taxon>Emticicia</taxon>
    </lineage>
</organism>
<evidence type="ECO:0000256" key="1">
    <source>
        <dbReference type="SAM" id="SignalP"/>
    </source>
</evidence>
<dbReference type="InterPro" id="IPR007372">
    <property type="entry name" value="Lipid/polyisoprenoid-bd_YceI"/>
</dbReference>
<dbReference type="Pfam" id="PF04264">
    <property type="entry name" value="YceI"/>
    <property type="match status" value="1"/>
</dbReference>
<dbReference type="Gene3D" id="2.40.128.110">
    <property type="entry name" value="Lipid/polyisoprenoid-binding, YceI-like"/>
    <property type="match status" value="1"/>
</dbReference>
<comment type="caution">
    <text evidence="3">The sequence shown here is derived from an EMBL/GenBank/DDBJ whole genome shotgun (WGS) entry which is preliminary data.</text>
</comment>
<proteinExistence type="predicted"/>
<protein>
    <submittedName>
        <fullName evidence="3">YceI family protein</fullName>
    </submittedName>
</protein>
<feature type="domain" description="Lipid/polyisoprenoid-binding YceI-like" evidence="2">
    <location>
        <begin position="26"/>
        <end position="199"/>
    </location>
</feature>